<protein>
    <submittedName>
        <fullName evidence="1">Uncharacterized protein</fullName>
    </submittedName>
</protein>
<comment type="caution">
    <text evidence="1">The sequence shown here is derived from an EMBL/GenBank/DDBJ whole genome shotgun (WGS) entry which is preliminary data.</text>
</comment>
<sequence length="60" mass="6665">MGLSCYYSWNAVSEQAIGYQVLWTGVALVAKSSLQEIAKNAHSLLYFGYPLLKTKDGLHE</sequence>
<reference evidence="1 2" key="1">
    <citation type="submission" date="2018-06" db="EMBL/GenBank/DDBJ databases">
        <title>Comparative genomics of Brasilonema spp. strains.</title>
        <authorList>
            <person name="Alvarenga D.O."/>
            <person name="Fiore M.F."/>
            <person name="Varani A.M."/>
        </authorList>
    </citation>
    <scope>NUCLEOTIDE SEQUENCE [LARGE SCALE GENOMIC DNA]</scope>
    <source>
        <strain evidence="1 2">SPC951</strain>
    </source>
</reference>
<keyword evidence="2" id="KW-1185">Reference proteome</keyword>
<gene>
    <name evidence="1" type="ORF">DP116_21180</name>
</gene>
<name>A0ABX1PBI1_9CYAN</name>
<dbReference type="EMBL" id="QMEB01000196">
    <property type="protein sequence ID" value="NMG21823.1"/>
    <property type="molecule type" value="Genomic_DNA"/>
</dbReference>
<proteinExistence type="predicted"/>
<dbReference type="Proteomes" id="UP000718564">
    <property type="component" value="Unassembled WGS sequence"/>
</dbReference>
<evidence type="ECO:0000313" key="2">
    <source>
        <dbReference type="Proteomes" id="UP000718564"/>
    </source>
</evidence>
<organism evidence="1 2">
    <name type="scientific">Brasilonema bromeliae SPC951</name>
    <dbReference type="NCBI Taxonomy" id="385972"/>
    <lineage>
        <taxon>Bacteria</taxon>
        <taxon>Bacillati</taxon>
        <taxon>Cyanobacteriota</taxon>
        <taxon>Cyanophyceae</taxon>
        <taxon>Nostocales</taxon>
        <taxon>Scytonemataceae</taxon>
        <taxon>Brasilonema</taxon>
        <taxon>Bromeliae group (in: Brasilonema)</taxon>
    </lineage>
</organism>
<accession>A0ABX1PBI1</accession>
<evidence type="ECO:0000313" key="1">
    <source>
        <dbReference type="EMBL" id="NMG21823.1"/>
    </source>
</evidence>